<dbReference type="AlphaFoldDB" id="A0AA86Q2Y0"/>
<evidence type="ECO:0000313" key="2">
    <source>
        <dbReference type="EMBL" id="CAI9951207.1"/>
    </source>
</evidence>
<dbReference type="EMBL" id="CATOUU010000822">
    <property type="protein sequence ID" value="CAI9951209.1"/>
    <property type="molecule type" value="Genomic_DNA"/>
</dbReference>
<dbReference type="EMBL" id="CATOUU010000822">
    <property type="protein sequence ID" value="CAI9951211.1"/>
    <property type="molecule type" value="Genomic_DNA"/>
</dbReference>
<dbReference type="EMBL" id="CAXDID020000115">
    <property type="protein sequence ID" value="CAL6030446.1"/>
    <property type="molecule type" value="Genomic_DNA"/>
</dbReference>
<evidence type="ECO:0000313" key="3">
    <source>
        <dbReference type="EMBL" id="CAI9951209.1"/>
    </source>
</evidence>
<dbReference type="EMBL" id="CATOUU010000822">
    <property type="protein sequence ID" value="CAI9951207.1"/>
    <property type="molecule type" value="Genomic_DNA"/>
</dbReference>
<comment type="caution">
    <text evidence="3">The sequence shown here is derived from an EMBL/GenBank/DDBJ whole genome shotgun (WGS) entry which is preliminary data.</text>
</comment>
<keyword evidence="1" id="KW-0472">Membrane</keyword>
<dbReference type="EMBL" id="CAXDID020000115">
    <property type="protein sequence ID" value="CAL6030448.1"/>
    <property type="molecule type" value="Genomic_DNA"/>
</dbReference>
<gene>
    <name evidence="5" type="ORF">HINF_LOCUS33321</name>
    <name evidence="6" type="ORF">HINF_LOCUS33323</name>
    <name evidence="7" type="ORF">HINF_LOCUS33325</name>
    <name evidence="2" type="ORF">HINF_LOCUS38852</name>
    <name evidence="3" type="ORF">HINF_LOCUS38854</name>
    <name evidence="4" type="ORF">HINF_LOCUS38856</name>
</gene>
<organism evidence="3">
    <name type="scientific">Hexamita inflata</name>
    <dbReference type="NCBI Taxonomy" id="28002"/>
    <lineage>
        <taxon>Eukaryota</taxon>
        <taxon>Metamonada</taxon>
        <taxon>Diplomonadida</taxon>
        <taxon>Hexamitidae</taxon>
        <taxon>Hexamitinae</taxon>
        <taxon>Hexamita</taxon>
    </lineage>
</organism>
<evidence type="ECO:0000313" key="8">
    <source>
        <dbReference type="Proteomes" id="UP001642409"/>
    </source>
</evidence>
<evidence type="ECO:0000256" key="1">
    <source>
        <dbReference type="SAM" id="Phobius"/>
    </source>
</evidence>
<sequence>MRSSAQICLQFTIRSTVILNCVLCFSNEYITIHLCFSDTNYLCYAVLELHYEWIRAQKFAEAEQIIFACYRKLSRLFTFNHYIVTRVMQFVNVRATLQISGSDKRFQNYIQMDNSRFTRDLKVQTQSLHVHQLKHWSGLKYVRFKMCVNESKQFVFYFMFLVQLADNLASIYVILQFVITYIFKFKIIKVKKICYCGYKGGINTRDYLDQNIEFFSEIQ</sequence>
<evidence type="ECO:0000313" key="7">
    <source>
        <dbReference type="EMBL" id="CAL6030448.1"/>
    </source>
</evidence>
<accession>A0AA86Q2Y0</accession>
<keyword evidence="8" id="KW-1185">Reference proteome</keyword>
<evidence type="ECO:0000313" key="5">
    <source>
        <dbReference type="EMBL" id="CAL6030444.1"/>
    </source>
</evidence>
<reference evidence="3" key="1">
    <citation type="submission" date="2023-06" db="EMBL/GenBank/DDBJ databases">
        <authorList>
            <person name="Kurt Z."/>
        </authorList>
    </citation>
    <scope>NUCLEOTIDE SEQUENCE</scope>
</reference>
<name>A0AA86Q2Y0_9EUKA</name>
<keyword evidence="1" id="KW-1133">Transmembrane helix</keyword>
<dbReference type="EMBL" id="CAXDID020000115">
    <property type="protein sequence ID" value="CAL6030444.1"/>
    <property type="molecule type" value="Genomic_DNA"/>
</dbReference>
<evidence type="ECO:0000313" key="6">
    <source>
        <dbReference type="EMBL" id="CAL6030446.1"/>
    </source>
</evidence>
<dbReference type="Proteomes" id="UP001642409">
    <property type="component" value="Unassembled WGS sequence"/>
</dbReference>
<proteinExistence type="predicted"/>
<protein>
    <submittedName>
        <fullName evidence="5">Hypothetical_protein</fullName>
    </submittedName>
</protein>
<keyword evidence="1" id="KW-0812">Transmembrane</keyword>
<evidence type="ECO:0000313" key="4">
    <source>
        <dbReference type="EMBL" id="CAI9951211.1"/>
    </source>
</evidence>
<reference evidence="5 8" key="2">
    <citation type="submission" date="2024-07" db="EMBL/GenBank/DDBJ databases">
        <authorList>
            <person name="Akdeniz Z."/>
        </authorList>
    </citation>
    <scope>NUCLEOTIDE SEQUENCE [LARGE SCALE GENOMIC DNA]</scope>
</reference>
<feature type="transmembrane region" description="Helical" evidence="1">
    <location>
        <begin position="154"/>
        <end position="183"/>
    </location>
</feature>